<dbReference type="InterPro" id="IPR010686">
    <property type="entry name" value="OBAP-like"/>
</dbReference>
<dbReference type="Pfam" id="PF06884">
    <property type="entry name" value="DUF1264"/>
    <property type="match status" value="1"/>
</dbReference>
<dbReference type="PANTHER" id="PTHR31360">
    <property type="match status" value="1"/>
</dbReference>
<dbReference type="STRING" id="1353952.A0A165DLK3"/>
<proteinExistence type="inferred from homology"/>
<gene>
    <name evidence="2" type="ORF">CALCODRAFT_501497</name>
</gene>
<dbReference type="OrthoDB" id="1901244at2759"/>
<accession>A0A165DLK3</accession>
<dbReference type="Proteomes" id="UP000076842">
    <property type="component" value="Unassembled WGS sequence"/>
</dbReference>
<sequence length="230" mass="25781">MSNEKTLGSIALDSAASATQSFAPLSSICETVCGLHFYSHDMTRQVEAHHYCSHVSEDFRQCVIYDAPTPDAKLIGIEYIVSEKVFKTFPEEEKRYWHSHHYEVKSGMLIAPFPSAVPKAVADYAEHKAMEKLVGTYGKTWHLWEVDAGHPYPFGPPRLMMGLTADGQVDQKLLADRDRRFGVDSEEKRKLREDIPMPVVDAGANAWERGGAWQAQMEGCDVKGYEGGKK</sequence>
<dbReference type="InParanoid" id="A0A165DLK3"/>
<evidence type="ECO:0000313" key="2">
    <source>
        <dbReference type="EMBL" id="KZT53074.1"/>
    </source>
</evidence>
<evidence type="ECO:0000256" key="1">
    <source>
        <dbReference type="ARBA" id="ARBA00009740"/>
    </source>
</evidence>
<dbReference type="PANTHER" id="PTHR31360:SF0">
    <property type="entry name" value="OIL BODY-ASSOCIATED PROTEIN 1B"/>
    <property type="match status" value="1"/>
</dbReference>
<name>A0A165DLK3_9BASI</name>
<dbReference type="EMBL" id="KV424047">
    <property type="protein sequence ID" value="KZT53074.1"/>
    <property type="molecule type" value="Genomic_DNA"/>
</dbReference>
<organism evidence="2 3">
    <name type="scientific">Calocera cornea HHB12733</name>
    <dbReference type="NCBI Taxonomy" id="1353952"/>
    <lineage>
        <taxon>Eukaryota</taxon>
        <taxon>Fungi</taxon>
        <taxon>Dikarya</taxon>
        <taxon>Basidiomycota</taxon>
        <taxon>Agaricomycotina</taxon>
        <taxon>Dacrymycetes</taxon>
        <taxon>Dacrymycetales</taxon>
        <taxon>Dacrymycetaceae</taxon>
        <taxon>Calocera</taxon>
    </lineage>
</organism>
<comment type="similarity">
    <text evidence="1">Belongs to the OBAP family.</text>
</comment>
<evidence type="ECO:0000313" key="3">
    <source>
        <dbReference type="Proteomes" id="UP000076842"/>
    </source>
</evidence>
<dbReference type="AlphaFoldDB" id="A0A165DLK3"/>
<keyword evidence="3" id="KW-1185">Reference proteome</keyword>
<reference evidence="2 3" key="1">
    <citation type="journal article" date="2016" name="Mol. Biol. Evol.">
        <title>Comparative Genomics of Early-Diverging Mushroom-Forming Fungi Provides Insights into the Origins of Lignocellulose Decay Capabilities.</title>
        <authorList>
            <person name="Nagy L.G."/>
            <person name="Riley R."/>
            <person name="Tritt A."/>
            <person name="Adam C."/>
            <person name="Daum C."/>
            <person name="Floudas D."/>
            <person name="Sun H."/>
            <person name="Yadav J.S."/>
            <person name="Pangilinan J."/>
            <person name="Larsson K.H."/>
            <person name="Matsuura K."/>
            <person name="Barry K."/>
            <person name="Labutti K."/>
            <person name="Kuo R."/>
            <person name="Ohm R.A."/>
            <person name="Bhattacharya S.S."/>
            <person name="Shirouzu T."/>
            <person name="Yoshinaga Y."/>
            <person name="Martin F.M."/>
            <person name="Grigoriev I.V."/>
            <person name="Hibbett D.S."/>
        </authorList>
    </citation>
    <scope>NUCLEOTIDE SEQUENCE [LARGE SCALE GENOMIC DNA]</scope>
    <source>
        <strain evidence="2 3">HHB12733</strain>
    </source>
</reference>
<protein>
    <submittedName>
        <fullName evidence="2">Embryo-specific protein</fullName>
    </submittedName>
</protein>